<dbReference type="EMBL" id="LNIX01000001">
    <property type="protein sequence ID" value="OXA64362.1"/>
    <property type="molecule type" value="Genomic_DNA"/>
</dbReference>
<feature type="compositionally biased region" description="Low complexity" evidence="5">
    <location>
        <begin position="197"/>
        <end position="216"/>
    </location>
</feature>
<evidence type="ECO:0000256" key="5">
    <source>
        <dbReference type="SAM" id="MobiDB-lite"/>
    </source>
</evidence>
<protein>
    <recommendedName>
        <fullName evidence="6">APS kinase domain-containing protein</fullName>
    </recommendedName>
</protein>
<dbReference type="PANTHER" id="PTHR11055:SF37">
    <property type="entry name" value="ATP SULFURYLASE 2"/>
    <property type="match status" value="1"/>
</dbReference>
<keyword evidence="3" id="KW-0547">Nucleotide-binding</keyword>
<keyword evidence="4" id="KW-0067">ATP-binding</keyword>
<reference evidence="7 8" key="1">
    <citation type="submission" date="2015-12" db="EMBL/GenBank/DDBJ databases">
        <title>The genome of Folsomia candida.</title>
        <authorList>
            <person name="Faddeeva A."/>
            <person name="Derks M.F."/>
            <person name="Anvar Y."/>
            <person name="Smit S."/>
            <person name="Van Straalen N."/>
            <person name="Roelofs D."/>
        </authorList>
    </citation>
    <scope>NUCLEOTIDE SEQUENCE [LARGE SCALE GENOMIC DNA]</scope>
    <source>
        <strain evidence="7 8">VU population</strain>
        <tissue evidence="7">Whole body</tissue>
    </source>
</reference>
<feature type="domain" description="APS kinase" evidence="6">
    <location>
        <begin position="26"/>
        <end position="136"/>
    </location>
</feature>
<evidence type="ECO:0000256" key="3">
    <source>
        <dbReference type="ARBA" id="ARBA00022741"/>
    </source>
</evidence>
<dbReference type="InterPro" id="IPR059117">
    <property type="entry name" value="APS_kinase_dom"/>
</dbReference>
<evidence type="ECO:0000313" key="7">
    <source>
        <dbReference type="EMBL" id="OXA64362.1"/>
    </source>
</evidence>
<name>A0A226F3J4_FOLCA</name>
<dbReference type="GO" id="GO:0005524">
    <property type="term" value="F:ATP binding"/>
    <property type="evidence" value="ECO:0007669"/>
    <property type="project" value="UniProtKB-KW"/>
</dbReference>
<dbReference type="AlphaFoldDB" id="A0A226F3J4"/>
<evidence type="ECO:0000256" key="1">
    <source>
        <dbReference type="ARBA" id="ARBA00004678"/>
    </source>
</evidence>
<proteinExistence type="predicted"/>
<gene>
    <name evidence="7" type="ORF">Fcan01_03135</name>
</gene>
<dbReference type="STRING" id="158441.A0A226F3J4"/>
<comment type="caution">
    <text evidence="7">The sequence shown here is derived from an EMBL/GenBank/DDBJ whole genome shotgun (WGS) entry which is preliminary data.</text>
</comment>
<dbReference type="SUPFAM" id="SSF52540">
    <property type="entry name" value="P-loop containing nucleoside triphosphate hydrolases"/>
    <property type="match status" value="1"/>
</dbReference>
<evidence type="ECO:0000259" key="6">
    <source>
        <dbReference type="Pfam" id="PF01583"/>
    </source>
</evidence>
<dbReference type="PANTHER" id="PTHR11055">
    <property type="entry name" value="BIFUNCTIONAL 3'-PHOSPHOADENOSINE 5'-PHOSPHOSULFATE SYNTHASE"/>
    <property type="match status" value="1"/>
</dbReference>
<keyword evidence="2" id="KW-0808">Transferase</keyword>
<evidence type="ECO:0000313" key="8">
    <source>
        <dbReference type="Proteomes" id="UP000198287"/>
    </source>
</evidence>
<dbReference type="Proteomes" id="UP000198287">
    <property type="component" value="Unassembled WGS sequence"/>
</dbReference>
<dbReference type="InterPro" id="IPR027417">
    <property type="entry name" value="P-loop_NTPase"/>
</dbReference>
<dbReference type="GO" id="GO:0004020">
    <property type="term" value="F:adenylylsulfate kinase activity"/>
    <property type="evidence" value="ECO:0007669"/>
    <property type="project" value="TreeGrafter"/>
</dbReference>
<evidence type="ECO:0000256" key="4">
    <source>
        <dbReference type="ARBA" id="ARBA00022840"/>
    </source>
</evidence>
<accession>A0A226F3J4</accession>
<keyword evidence="8" id="KW-1185">Reference proteome</keyword>
<dbReference type="Pfam" id="PF01583">
    <property type="entry name" value="APS_kinase"/>
    <property type="match status" value="1"/>
</dbReference>
<evidence type="ECO:0000256" key="2">
    <source>
        <dbReference type="ARBA" id="ARBA00022679"/>
    </source>
</evidence>
<comment type="pathway">
    <text evidence="1">Sulfur metabolism.</text>
</comment>
<dbReference type="GO" id="GO:0000103">
    <property type="term" value="P:sulfate assimilation"/>
    <property type="evidence" value="ECO:0007669"/>
    <property type="project" value="TreeGrafter"/>
</dbReference>
<dbReference type="Gene3D" id="3.40.50.300">
    <property type="entry name" value="P-loop containing nucleotide triphosphate hydrolases"/>
    <property type="match status" value="1"/>
</dbReference>
<organism evidence="7 8">
    <name type="scientific">Folsomia candida</name>
    <name type="common">Springtail</name>
    <dbReference type="NCBI Taxonomy" id="158441"/>
    <lineage>
        <taxon>Eukaryota</taxon>
        <taxon>Metazoa</taxon>
        <taxon>Ecdysozoa</taxon>
        <taxon>Arthropoda</taxon>
        <taxon>Hexapoda</taxon>
        <taxon>Collembola</taxon>
        <taxon>Entomobryomorpha</taxon>
        <taxon>Isotomoidea</taxon>
        <taxon>Isotomidae</taxon>
        <taxon>Proisotominae</taxon>
        <taxon>Folsomia</taxon>
    </lineage>
</organism>
<sequence length="477" mass="53532">MEPPPSPGSSILASPSTKRRRLAADGYTILLTGIAKAGKTTISNRLTQLLKSHDIPVKQIDGKMFADGLAKPTPLRPYFVHLASKSAKMFTEEGYITIISIIAPLLKDRKEARQSHAKVGMRFVEVYVDRDKEESRKETGFDRNVAHAVDDDYQPPTPTQPADIVLNRIGDNMEQLFDSLVMELVHRHVIPSSIQNPSSRMSIPPSSPSSTRSTSGSEGGGFKKPRRKGVLLSIFEQVLVDMRRIGLVGNWDGDTDNPFFMLLMDEWIQHYKSYEGDARFFPVLIPFPKQMTTPTTTPKEGEKAVEKKMQDDFIPVYWDSSDGTIRFGRIQPRGTHPNHAKCCRCWNQATSTGCLCDTHRGWTVGKKFNMTSFCAYISSHPNCNFTPSYEKSILTSSTDRVVLFQTTKISVALICLFRNIERIEHGAPVLPPTYTFLQSDIDMDSVNLTVLLKMLEENGITFSYTDEDDEIPQNSPV</sequence>
<feature type="region of interest" description="Disordered" evidence="5">
    <location>
        <begin position="195"/>
        <end position="225"/>
    </location>
</feature>